<evidence type="ECO:0000313" key="2">
    <source>
        <dbReference type="Proteomes" id="UP000254337"/>
    </source>
</evidence>
<dbReference type="Proteomes" id="UP000254337">
    <property type="component" value="Chromosome"/>
</dbReference>
<evidence type="ECO:0008006" key="3">
    <source>
        <dbReference type="Google" id="ProtNLM"/>
    </source>
</evidence>
<organism evidence="1 2">
    <name type="scientific">Megasphaera stantonii</name>
    <dbReference type="NCBI Taxonomy" id="2144175"/>
    <lineage>
        <taxon>Bacteria</taxon>
        <taxon>Bacillati</taxon>
        <taxon>Bacillota</taxon>
        <taxon>Negativicutes</taxon>
        <taxon>Veillonellales</taxon>
        <taxon>Veillonellaceae</taxon>
        <taxon>Megasphaera</taxon>
    </lineage>
</organism>
<proteinExistence type="predicted"/>
<dbReference type="KEGG" id="meg:DKB62_07175"/>
<evidence type="ECO:0000313" key="1">
    <source>
        <dbReference type="EMBL" id="AXL21358.1"/>
    </source>
</evidence>
<dbReference type="OrthoDB" id="1625495at2"/>
<dbReference type="RefSeq" id="WP_107196048.1">
    <property type="nucleotide sequence ID" value="NZ_CP029462.1"/>
</dbReference>
<accession>A0A346AZR5</accession>
<keyword evidence="2" id="KW-1185">Reference proteome</keyword>
<gene>
    <name evidence="1" type="ORF">DKB62_07175</name>
</gene>
<dbReference type="AlphaFoldDB" id="A0A346AZR5"/>
<sequence>MKRKAICPVCGKEFEADRITQKYCSNYCRRYAHRHGVNDHGRSSRKKEALRTFHCLKCGKLVRVTEATDWRTKFCSAHCERLYWKHSEKVKSQTIRHAFHCRNCGTYVEITDPYDRRIAFCSTACRLRWFSLHRSKKERVLP</sequence>
<dbReference type="EMBL" id="CP029462">
    <property type="protein sequence ID" value="AXL21358.1"/>
    <property type="molecule type" value="Genomic_DNA"/>
</dbReference>
<protein>
    <recommendedName>
        <fullName evidence="3">MYND finger</fullName>
    </recommendedName>
</protein>
<name>A0A346AZR5_9FIRM</name>
<reference evidence="1 2" key="1">
    <citation type="submission" date="2018-05" db="EMBL/GenBank/DDBJ databases">
        <title>Complete genome sequence of Megasphaera sp. AJH120T, isolated from the ceca of a chicken.</title>
        <authorList>
            <person name="Maki J."/>
            <person name="Looft T."/>
        </authorList>
    </citation>
    <scope>NUCLEOTIDE SEQUENCE [LARGE SCALE GENOMIC DNA]</scope>
    <source>
        <strain evidence="1 2">AJH120</strain>
    </source>
</reference>